<evidence type="ECO:0000259" key="3">
    <source>
        <dbReference type="Pfam" id="PF20182"/>
    </source>
</evidence>
<dbReference type="NCBIfam" id="NF042915">
    <property type="entry name" value="MAB_1171c_fam"/>
    <property type="match status" value="1"/>
</dbReference>
<dbReference type="InterPro" id="IPR050039">
    <property type="entry name" value="MAB_1171c-like"/>
</dbReference>
<reference evidence="4 5" key="1">
    <citation type="submission" date="2020-08" db="EMBL/GenBank/DDBJ databases">
        <title>Streptomyces sp. PSKA01 genome sequencing and assembly.</title>
        <authorList>
            <person name="Mandal S."/>
            <person name="Maiti P.K."/>
            <person name="Das P."/>
        </authorList>
    </citation>
    <scope>NUCLEOTIDE SEQUENCE [LARGE SCALE GENOMIC DNA]</scope>
    <source>
        <strain evidence="4 5">PSKA01</strain>
    </source>
</reference>
<dbReference type="Proteomes" id="UP000584670">
    <property type="component" value="Unassembled WGS sequence"/>
</dbReference>
<accession>A0A7X1J0V8</accession>
<proteinExistence type="predicted"/>
<keyword evidence="2" id="KW-1133">Transmembrane helix</keyword>
<feature type="region of interest" description="Disordered" evidence="1">
    <location>
        <begin position="339"/>
        <end position="364"/>
    </location>
</feature>
<feature type="transmembrane region" description="Helical" evidence="2">
    <location>
        <begin position="29"/>
        <end position="47"/>
    </location>
</feature>
<feature type="transmembrane region" description="Helical" evidence="2">
    <location>
        <begin position="179"/>
        <end position="199"/>
    </location>
</feature>
<feature type="transmembrane region" description="Helical" evidence="2">
    <location>
        <begin position="135"/>
        <end position="158"/>
    </location>
</feature>
<keyword evidence="2" id="KW-0472">Membrane</keyword>
<feature type="transmembrane region" description="Helical" evidence="2">
    <location>
        <begin position="211"/>
        <end position="234"/>
    </location>
</feature>
<dbReference type="InterPro" id="IPR046675">
    <property type="entry name" value="DUF6545"/>
</dbReference>
<evidence type="ECO:0000256" key="1">
    <source>
        <dbReference type="SAM" id="MobiDB-lite"/>
    </source>
</evidence>
<sequence>MIDTLPAVLLWLVTAWRTPAAWRDPSKRVLWSAFLALAVAMTLRPAFVAAPLDASLHVHNLSSLGKHLSGIVAAHSVLTFVHNMAEEKAPGLKSSRLHLLVPVAAAAIIAVLFFAAPQPYEAVDLLTDYATDWRIAAYGVVWTGYLAAALFSASRLCWRWGRQPGTGLLGRGLRLTGMGTTIGIVYAVHRVAFVILGFLGHSPVPASMSVAISGLLLFTALLFIVTGSTLPAAGRLLRWSREYRDLLQLYPIWFSLTEAVPSVRLDPPRRRTSEILRPRHVHDRLYRRTIEIRDAVLTLSDHAPSSLRDQARAHVAASGLIGAQADIAAEACWIVGAQNSRQRNEPSSGEPLPPASGGRDLPSEIHALKQLARAYNSDLTRTFAAKLDHARTQETTQ</sequence>
<comment type="caution">
    <text evidence="4">The sequence shown here is derived from an EMBL/GenBank/DDBJ whole genome shotgun (WGS) entry which is preliminary data.</text>
</comment>
<protein>
    <recommendedName>
        <fullName evidence="3">DUF6545 domain-containing protein</fullName>
    </recommendedName>
</protein>
<gene>
    <name evidence="4" type="ORF">H4N64_11240</name>
</gene>
<dbReference type="EMBL" id="JACMSF010000009">
    <property type="protein sequence ID" value="MBC2902175.1"/>
    <property type="molecule type" value="Genomic_DNA"/>
</dbReference>
<keyword evidence="5" id="KW-1185">Reference proteome</keyword>
<feature type="transmembrane region" description="Helical" evidence="2">
    <location>
        <begin position="67"/>
        <end position="85"/>
    </location>
</feature>
<dbReference type="AlphaFoldDB" id="A0A7X1J0V8"/>
<organism evidence="4 5">
    <name type="scientific">Streptomyces cupreus</name>
    <dbReference type="NCBI Taxonomy" id="2759956"/>
    <lineage>
        <taxon>Bacteria</taxon>
        <taxon>Bacillati</taxon>
        <taxon>Actinomycetota</taxon>
        <taxon>Actinomycetes</taxon>
        <taxon>Kitasatosporales</taxon>
        <taxon>Streptomycetaceae</taxon>
        <taxon>Streptomyces</taxon>
    </lineage>
</organism>
<evidence type="ECO:0000313" key="5">
    <source>
        <dbReference type="Proteomes" id="UP000584670"/>
    </source>
</evidence>
<evidence type="ECO:0000313" key="4">
    <source>
        <dbReference type="EMBL" id="MBC2902175.1"/>
    </source>
</evidence>
<dbReference type="RefSeq" id="WP_186282082.1">
    <property type="nucleotide sequence ID" value="NZ_JACMSF010000009.1"/>
</dbReference>
<evidence type="ECO:0000256" key="2">
    <source>
        <dbReference type="SAM" id="Phobius"/>
    </source>
</evidence>
<feature type="domain" description="DUF6545" evidence="3">
    <location>
        <begin position="238"/>
        <end position="377"/>
    </location>
</feature>
<name>A0A7X1J0V8_9ACTN</name>
<keyword evidence="2" id="KW-0812">Transmembrane</keyword>
<feature type="transmembrane region" description="Helical" evidence="2">
    <location>
        <begin position="97"/>
        <end position="115"/>
    </location>
</feature>
<dbReference type="Pfam" id="PF20182">
    <property type="entry name" value="DUF6545"/>
    <property type="match status" value="1"/>
</dbReference>